<feature type="transmembrane region" description="Helical" evidence="1">
    <location>
        <begin position="76"/>
        <end position="95"/>
    </location>
</feature>
<feature type="transmembrane region" description="Helical" evidence="1">
    <location>
        <begin position="102"/>
        <end position="123"/>
    </location>
</feature>
<dbReference type="KEGG" id="mgy:MGMSRv2__0634"/>
<feature type="transmembrane region" description="Helical" evidence="1">
    <location>
        <begin position="129"/>
        <end position="147"/>
    </location>
</feature>
<protein>
    <submittedName>
        <fullName evidence="2">Uncharacterized protein</fullName>
    </submittedName>
</protein>
<proteinExistence type="predicted"/>
<keyword evidence="1" id="KW-0472">Membrane</keyword>
<keyword evidence="1" id="KW-0812">Transmembrane</keyword>
<evidence type="ECO:0000313" key="2">
    <source>
        <dbReference type="EMBL" id="CDK97849.1"/>
    </source>
</evidence>
<evidence type="ECO:0000256" key="1">
    <source>
        <dbReference type="SAM" id="Phobius"/>
    </source>
</evidence>
<dbReference type="STRING" id="1430440.MGMSRv2__0634"/>
<keyword evidence="3" id="KW-1185">Reference proteome</keyword>
<organism evidence="2 3">
    <name type="scientific">Magnetospirillum gryphiswaldense (strain DSM 6361 / JCM 21280 / NBRC 15271 / MSR-1)</name>
    <dbReference type="NCBI Taxonomy" id="431944"/>
    <lineage>
        <taxon>Bacteria</taxon>
        <taxon>Pseudomonadati</taxon>
        <taxon>Pseudomonadota</taxon>
        <taxon>Alphaproteobacteria</taxon>
        <taxon>Rhodospirillales</taxon>
        <taxon>Rhodospirillaceae</taxon>
        <taxon>Magnetospirillum</taxon>
    </lineage>
</organism>
<name>V6EXD4_MAGGM</name>
<dbReference type="AlphaFoldDB" id="V6EXD4"/>
<evidence type="ECO:0000313" key="3">
    <source>
        <dbReference type="Proteomes" id="UP000018922"/>
    </source>
</evidence>
<sequence length="180" mass="19314">MTDSKTSLTLFGETLELRTSLLMGAGVPINGFFTNGQSVADLALIRPYDGLVQFNDAVIGSTVDVIRQRNSTGYRLFFAVATPILLLIDMIFAVLRGIGRVFAAMSVFGIFSAVLGLVALAAIIMTLGAMAMVALYALPVLAVIYLVRMSYRSGNEDAVRKIKEACHTLARRLPHDAVGA</sequence>
<gene>
    <name evidence="2" type="ordered locus">MGMSRv2__0634</name>
</gene>
<dbReference type="Proteomes" id="UP000018922">
    <property type="component" value="Chromosome I"/>
</dbReference>
<keyword evidence="1" id="KW-1133">Transmembrane helix</keyword>
<dbReference type="HOGENOM" id="CLU_1494541_0_0_5"/>
<reference evidence="2 3" key="1">
    <citation type="journal article" date="2014" name="Genome Announc.">
        <title>Complete genome sequence of Magnetospirillum gryphiswaldense MSR-1.</title>
        <authorList>
            <person name="Wang X."/>
            <person name="Wang Q."/>
            <person name="Zhang W."/>
            <person name="Wang Y."/>
            <person name="Li L."/>
            <person name="Wen T."/>
            <person name="Zhang T."/>
            <person name="Zhang Y."/>
            <person name="Xu J."/>
            <person name="Hu J."/>
            <person name="Li S."/>
            <person name="Liu L."/>
            <person name="Liu J."/>
            <person name="Jiang W."/>
            <person name="Tian J."/>
            <person name="Li Y."/>
            <person name="Schuler D."/>
            <person name="Wang L."/>
            <person name="Li J."/>
        </authorList>
    </citation>
    <scope>NUCLEOTIDE SEQUENCE [LARGE SCALE GENOMIC DNA]</scope>
    <source>
        <strain evidence="3">DSM 6361 / JCM 21280 / NBRC 15271 / MSR-1</strain>
    </source>
</reference>
<dbReference type="EMBL" id="HG794546">
    <property type="protein sequence ID" value="CDK97849.1"/>
    <property type="molecule type" value="Genomic_DNA"/>
</dbReference>
<accession>V6EXD4</accession>